<gene>
    <name evidence="1" type="ORF">CGI_10018524</name>
</gene>
<name>K1RQ12_MAGGI</name>
<dbReference type="Pfam" id="PF09612">
    <property type="entry name" value="HtrL_YibB"/>
    <property type="match status" value="1"/>
</dbReference>
<reference evidence="1" key="1">
    <citation type="journal article" date="2012" name="Nature">
        <title>The oyster genome reveals stress adaptation and complexity of shell formation.</title>
        <authorList>
            <person name="Zhang G."/>
            <person name="Fang X."/>
            <person name="Guo X."/>
            <person name="Li L."/>
            <person name="Luo R."/>
            <person name="Xu F."/>
            <person name="Yang P."/>
            <person name="Zhang L."/>
            <person name="Wang X."/>
            <person name="Qi H."/>
            <person name="Xiong Z."/>
            <person name="Que H."/>
            <person name="Xie Y."/>
            <person name="Holland P.W."/>
            <person name="Paps J."/>
            <person name="Zhu Y."/>
            <person name="Wu F."/>
            <person name="Chen Y."/>
            <person name="Wang J."/>
            <person name="Peng C."/>
            <person name="Meng J."/>
            <person name="Yang L."/>
            <person name="Liu J."/>
            <person name="Wen B."/>
            <person name="Zhang N."/>
            <person name="Huang Z."/>
            <person name="Zhu Q."/>
            <person name="Feng Y."/>
            <person name="Mount A."/>
            <person name="Hedgecock D."/>
            <person name="Xu Z."/>
            <person name="Liu Y."/>
            <person name="Domazet-Loso T."/>
            <person name="Du Y."/>
            <person name="Sun X."/>
            <person name="Zhang S."/>
            <person name="Liu B."/>
            <person name="Cheng P."/>
            <person name="Jiang X."/>
            <person name="Li J."/>
            <person name="Fan D."/>
            <person name="Wang W."/>
            <person name="Fu W."/>
            <person name="Wang T."/>
            <person name="Wang B."/>
            <person name="Zhang J."/>
            <person name="Peng Z."/>
            <person name="Li Y."/>
            <person name="Li N."/>
            <person name="Wang J."/>
            <person name="Chen M."/>
            <person name="He Y."/>
            <person name="Tan F."/>
            <person name="Song X."/>
            <person name="Zheng Q."/>
            <person name="Huang R."/>
            <person name="Yang H."/>
            <person name="Du X."/>
            <person name="Chen L."/>
            <person name="Yang M."/>
            <person name="Gaffney P.M."/>
            <person name="Wang S."/>
            <person name="Luo L."/>
            <person name="She Z."/>
            <person name="Ming Y."/>
            <person name="Huang W."/>
            <person name="Zhang S."/>
            <person name="Huang B."/>
            <person name="Zhang Y."/>
            <person name="Qu T."/>
            <person name="Ni P."/>
            <person name="Miao G."/>
            <person name="Wang J."/>
            <person name="Wang Q."/>
            <person name="Steinberg C.E."/>
            <person name="Wang H."/>
            <person name="Li N."/>
            <person name="Qian L."/>
            <person name="Zhang G."/>
            <person name="Li Y."/>
            <person name="Yang H."/>
            <person name="Liu X."/>
            <person name="Wang J."/>
            <person name="Yin Y."/>
            <person name="Wang J."/>
        </authorList>
    </citation>
    <scope>NUCLEOTIDE SEQUENCE [LARGE SCALE GENOMIC DNA]</scope>
    <source>
        <strain evidence="1">05x7-T-G4-1.051#20</strain>
    </source>
</reference>
<sequence>MKRSDFWPFRLTTEIQSVFDQPDYPKYHPNTVLAEYSAIQHAKYAAVGDAIRSNIFESEYYAWLDIGYFRDIVNDKRYFILTPPENHNKSLLAMNEVYHPNLNLTPDEIFKQNVVWVGGGMFIGTRSVQLAFEELYKKAVLHFLGKKLMNSDQQVIYAMYSMEGTRSLKPNVELQLYSMKDDKSVGTRNPWFYLGFLCRHAVEIESQSVHLLNMTF</sequence>
<evidence type="ECO:0000313" key="1">
    <source>
        <dbReference type="EMBL" id="EKC36461.1"/>
    </source>
</evidence>
<organism evidence="1">
    <name type="scientific">Magallana gigas</name>
    <name type="common">Pacific oyster</name>
    <name type="synonym">Crassostrea gigas</name>
    <dbReference type="NCBI Taxonomy" id="29159"/>
    <lineage>
        <taxon>Eukaryota</taxon>
        <taxon>Metazoa</taxon>
        <taxon>Spiralia</taxon>
        <taxon>Lophotrochozoa</taxon>
        <taxon>Mollusca</taxon>
        <taxon>Bivalvia</taxon>
        <taxon>Autobranchia</taxon>
        <taxon>Pteriomorphia</taxon>
        <taxon>Ostreida</taxon>
        <taxon>Ostreoidea</taxon>
        <taxon>Ostreidae</taxon>
        <taxon>Magallana</taxon>
    </lineage>
</organism>
<dbReference type="InterPro" id="IPR011735">
    <property type="entry name" value="WlaTC/HtrL_glycosyltransf"/>
</dbReference>
<dbReference type="EMBL" id="JH816392">
    <property type="protein sequence ID" value="EKC36461.1"/>
    <property type="molecule type" value="Genomic_DNA"/>
</dbReference>
<accession>K1RQ12</accession>
<protein>
    <submittedName>
        <fullName evidence="1">Uncharacterized protein</fullName>
    </submittedName>
</protein>
<dbReference type="HOGENOM" id="CLU_062703_1_0_1"/>
<proteinExistence type="predicted"/>
<dbReference type="AlphaFoldDB" id="K1RQ12"/>
<dbReference type="InParanoid" id="K1RQ12"/>